<dbReference type="SUPFAM" id="SSF50475">
    <property type="entry name" value="FMN-binding split barrel"/>
    <property type="match status" value="1"/>
</dbReference>
<protein>
    <recommendedName>
        <fullName evidence="5">DUF2470 domain-containing protein</fullName>
    </recommendedName>
</protein>
<sequence length="303" mass="33657">MKGTRATALSLAQKCKNILASNWQGNLNTIKADSKGSKQEIHTSRVKYLLKRGKPYIWVPDKDKHNLNTVVDERASFAVASPYPGPLASLFKTMKKLPARVALTGEVEALSDEKVRSTTENLREVLTSEQKAMVGSSYAVSGILTSSTFGNTSRSEILVELLDSDEKYVVYKFNISSCMFIDGNVGNHEVELDDFQASKADKLSPFAAKLIDGINQSQIRRRTLLVLCLAFLNVNAKDACVLSVDRKGFDVLVKVPSHGGEYNWKEFRVRFEEEAADVERFCHQLVKMEERALEIVKSSSGLG</sequence>
<dbReference type="AlphaFoldDB" id="A0A9Q1QFS2"/>
<reference evidence="3" key="1">
    <citation type="submission" date="2022-04" db="EMBL/GenBank/DDBJ databases">
        <title>Carnegiea gigantea Genome sequencing and assembly v2.</title>
        <authorList>
            <person name="Copetti D."/>
            <person name="Sanderson M.J."/>
            <person name="Burquez A."/>
            <person name="Wojciechowski M.F."/>
        </authorList>
    </citation>
    <scope>NUCLEOTIDE SEQUENCE</scope>
    <source>
        <strain evidence="3">SGP5-SGP5p</strain>
        <tissue evidence="3">Aerial part</tissue>
    </source>
</reference>
<dbReference type="Pfam" id="PF10615">
    <property type="entry name" value="DUF2470"/>
    <property type="match status" value="1"/>
</dbReference>
<evidence type="ECO:0008006" key="5">
    <source>
        <dbReference type="Google" id="ProtNLM"/>
    </source>
</evidence>
<evidence type="ECO:0000313" key="4">
    <source>
        <dbReference type="Proteomes" id="UP001153076"/>
    </source>
</evidence>
<accession>A0A9Q1QFS2</accession>
<gene>
    <name evidence="3" type="ORF">Cgig2_013578</name>
</gene>
<feature type="domain" description="CREG-like beta-barrel" evidence="2">
    <location>
        <begin position="11"/>
        <end position="128"/>
    </location>
</feature>
<dbReference type="InterPro" id="IPR019595">
    <property type="entry name" value="DUF2470"/>
</dbReference>
<evidence type="ECO:0000313" key="3">
    <source>
        <dbReference type="EMBL" id="KAJ8439951.1"/>
    </source>
</evidence>
<dbReference type="PANTHER" id="PTHR37375">
    <property type="entry name" value="EXPRESSED PROTEIN"/>
    <property type="match status" value="1"/>
</dbReference>
<evidence type="ECO:0000259" key="2">
    <source>
        <dbReference type="Pfam" id="PF13883"/>
    </source>
</evidence>
<proteinExistence type="predicted"/>
<feature type="domain" description="DUF2470" evidence="1">
    <location>
        <begin position="223"/>
        <end position="288"/>
    </location>
</feature>
<dbReference type="Gene3D" id="3.20.180.10">
    <property type="entry name" value="PNP-oxidase-like"/>
    <property type="match status" value="1"/>
</dbReference>
<evidence type="ECO:0000259" key="1">
    <source>
        <dbReference type="Pfam" id="PF10615"/>
    </source>
</evidence>
<dbReference type="Gene3D" id="2.30.110.10">
    <property type="entry name" value="Electron Transport, Fmn-binding Protein, Chain A"/>
    <property type="match status" value="1"/>
</dbReference>
<dbReference type="InterPro" id="IPR012349">
    <property type="entry name" value="Split_barrel_FMN-bd"/>
</dbReference>
<keyword evidence="4" id="KW-1185">Reference proteome</keyword>
<dbReference type="InterPro" id="IPR055343">
    <property type="entry name" value="CREG_beta-barrel"/>
</dbReference>
<dbReference type="EMBL" id="JAKOGI010000204">
    <property type="protein sequence ID" value="KAJ8439951.1"/>
    <property type="molecule type" value="Genomic_DNA"/>
</dbReference>
<dbReference type="Proteomes" id="UP001153076">
    <property type="component" value="Unassembled WGS sequence"/>
</dbReference>
<comment type="caution">
    <text evidence="3">The sequence shown here is derived from an EMBL/GenBank/DDBJ whole genome shotgun (WGS) entry which is preliminary data.</text>
</comment>
<dbReference type="InterPro" id="IPR037119">
    <property type="entry name" value="Haem_oxidase_HugZ-like_sf"/>
</dbReference>
<dbReference type="Pfam" id="PF13883">
    <property type="entry name" value="CREG_beta-barrel"/>
    <property type="match status" value="1"/>
</dbReference>
<dbReference type="PANTHER" id="PTHR37375:SF1">
    <property type="entry name" value="DUF2470 DOMAIN-CONTAINING PROTEIN"/>
    <property type="match status" value="1"/>
</dbReference>
<organism evidence="3 4">
    <name type="scientific">Carnegiea gigantea</name>
    <dbReference type="NCBI Taxonomy" id="171969"/>
    <lineage>
        <taxon>Eukaryota</taxon>
        <taxon>Viridiplantae</taxon>
        <taxon>Streptophyta</taxon>
        <taxon>Embryophyta</taxon>
        <taxon>Tracheophyta</taxon>
        <taxon>Spermatophyta</taxon>
        <taxon>Magnoliopsida</taxon>
        <taxon>eudicotyledons</taxon>
        <taxon>Gunneridae</taxon>
        <taxon>Pentapetalae</taxon>
        <taxon>Caryophyllales</taxon>
        <taxon>Cactineae</taxon>
        <taxon>Cactaceae</taxon>
        <taxon>Cactoideae</taxon>
        <taxon>Echinocereeae</taxon>
        <taxon>Carnegiea</taxon>
    </lineage>
</organism>
<dbReference type="OrthoDB" id="10256706at2759"/>
<name>A0A9Q1QFS2_9CARY</name>